<keyword evidence="5 7" id="KW-0687">Ribonucleoprotein</keyword>
<comment type="caution">
    <text evidence="12">The sequence shown here is derived from an EMBL/GenBank/DDBJ whole genome shotgun (WGS) entry which is preliminary data.</text>
</comment>
<protein>
    <recommendedName>
        <fullName evidence="6 7">Large ribosomal subunit protein uL22</fullName>
    </recommendedName>
</protein>
<evidence type="ECO:0000256" key="11">
    <source>
        <dbReference type="SAM" id="MobiDB-lite"/>
    </source>
</evidence>
<dbReference type="GO" id="GO:0006412">
    <property type="term" value="P:translation"/>
    <property type="evidence" value="ECO:0007669"/>
    <property type="project" value="UniProtKB-UniRule"/>
</dbReference>
<dbReference type="InterPro" id="IPR036394">
    <property type="entry name" value="Ribosomal_uL22_sf"/>
</dbReference>
<dbReference type="GO" id="GO:0022625">
    <property type="term" value="C:cytosolic large ribosomal subunit"/>
    <property type="evidence" value="ECO:0007669"/>
    <property type="project" value="TreeGrafter"/>
</dbReference>
<evidence type="ECO:0000313" key="13">
    <source>
        <dbReference type="Proteomes" id="UP000229041"/>
    </source>
</evidence>
<reference evidence="13" key="1">
    <citation type="submission" date="2017-09" db="EMBL/GenBank/DDBJ databases">
        <title>Depth-based differentiation of microbial function through sediment-hosted aquifers and enrichment of novel symbionts in the deep terrestrial subsurface.</title>
        <authorList>
            <person name="Probst A.J."/>
            <person name="Ladd B."/>
            <person name="Jarett J.K."/>
            <person name="Geller-Mcgrath D.E."/>
            <person name="Sieber C.M.K."/>
            <person name="Emerson J.B."/>
            <person name="Anantharaman K."/>
            <person name="Thomas B.C."/>
            <person name="Malmstrom R."/>
            <person name="Stieglmeier M."/>
            <person name="Klingl A."/>
            <person name="Woyke T."/>
            <person name="Ryan C.M."/>
            <person name="Banfield J.F."/>
        </authorList>
    </citation>
    <scope>NUCLEOTIDE SEQUENCE [LARGE SCALE GENOMIC DNA]</scope>
</reference>
<dbReference type="Pfam" id="PF00237">
    <property type="entry name" value="Ribosomal_L22"/>
    <property type="match status" value="1"/>
</dbReference>
<keyword evidence="4 7" id="KW-0689">Ribosomal protein</keyword>
<sequence length="128" mass="14637">MEIKAQLNYFRVSPRKARAVAQLVVGLPVNTAITQLTFARKRSVPALVKLLKSAIANAKNNFRLDSKNLYVKEFRIDEAPPLKRHMPRARGRATPIKKRGSHISLVLEETKPKTQEKLKNRRNKKINT</sequence>
<dbReference type="PANTHER" id="PTHR13501:SF8">
    <property type="entry name" value="LARGE RIBOSOMAL SUBUNIT PROTEIN UL22M"/>
    <property type="match status" value="1"/>
</dbReference>
<dbReference type="Proteomes" id="UP000229041">
    <property type="component" value="Unassembled WGS sequence"/>
</dbReference>
<gene>
    <name evidence="7" type="primary">rplV</name>
    <name evidence="12" type="ORF">CO014_01905</name>
</gene>
<evidence type="ECO:0000256" key="2">
    <source>
        <dbReference type="ARBA" id="ARBA00022730"/>
    </source>
</evidence>
<evidence type="ECO:0000256" key="8">
    <source>
        <dbReference type="RuleBase" id="RU004005"/>
    </source>
</evidence>
<evidence type="ECO:0000256" key="10">
    <source>
        <dbReference type="RuleBase" id="RU004008"/>
    </source>
</evidence>
<dbReference type="SUPFAM" id="SSF54843">
    <property type="entry name" value="Ribosomal protein L22"/>
    <property type="match status" value="1"/>
</dbReference>
<dbReference type="EMBL" id="PFQR01000048">
    <property type="protein sequence ID" value="PJC69734.1"/>
    <property type="molecule type" value="Genomic_DNA"/>
</dbReference>
<dbReference type="InterPro" id="IPR001063">
    <property type="entry name" value="Ribosomal_uL22"/>
</dbReference>
<keyword evidence="2 7" id="KW-0699">rRNA-binding</keyword>
<proteinExistence type="inferred from homology"/>
<evidence type="ECO:0000256" key="1">
    <source>
        <dbReference type="ARBA" id="ARBA00009451"/>
    </source>
</evidence>
<dbReference type="CDD" id="cd00336">
    <property type="entry name" value="Ribosomal_L22"/>
    <property type="match status" value="1"/>
</dbReference>
<dbReference type="HAMAP" id="MF_01331_B">
    <property type="entry name" value="Ribosomal_uL22_B"/>
    <property type="match status" value="1"/>
</dbReference>
<feature type="compositionally biased region" description="Basic residues" evidence="11">
    <location>
        <begin position="119"/>
        <end position="128"/>
    </location>
</feature>
<keyword evidence="3 7" id="KW-0694">RNA-binding</keyword>
<evidence type="ECO:0000256" key="5">
    <source>
        <dbReference type="ARBA" id="ARBA00023274"/>
    </source>
</evidence>
<evidence type="ECO:0000256" key="7">
    <source>
        <dbReference type="HAMAP-Rule" id="MF_01331"/>
    </source>
</evidence>
<feature type="compositionally biased region" description="Basic and acidic residues" evidence="11">
    <location>
        <begin position="108"/>
        <end position="118"/>
    </location>
</feature>
<accession>A0A2M8G977</accession>
<dbReference type="InterPro" id="IPR005727">
    <property type="entry name" value="Ribosomal_uL22_bac/chlpt-type"/>
</dbReference>
<evidence type="ECO:0000256" key="6">
    <source>
        <dbReference type="ARBA" id="ARBA00035207"/>
    </source>
</evidence>
<evidence type="ECO:0000256" key="4">
    <source>
        <dbReference type="ARBA" id="ARBA00022980"/>
    </source>
</evidence>
<comment type="subunit">
    <text evidence="7 9">Part of the 50S ribosomal subunit.</text>
</comment>
<dbReference type="AlphaFoldDB" id="A0A2M8G977"/>
<feature type="region of interest" description="Disordered" evidence="11">
    <location>
        <begin position="85"/>
        <end position="128"/>
    </location>
</feature>
<comment type="function">
    <text evidence="7">The globular domain of the protein is located near the polypeptide exit tunnel on the outside of the subunit, while an extended beta-hairpin is found that lines the wall of the exit tunnel in the center of the 70S ribosome.</text>
</comment>
<dbReference type="Gene3D" id="3.90.470.10">
    <property type="entry name" value="Ribosomal protein L22/L17"/>
    <property type="match status" value="1"/>
</dbReference>
<dbReference type="NCBIfam" id="TIGR01044">
    <property type="entry name" value="rplV_bact"/>
    <property type="match status" value="1"/>
</dbReference>
<dbReference type="GO" id="GO:0019843">
    <property type="term" value="F:rRNA binding"/>
    <property type="evidence" value="ECO:0007669"/>
    <property type="project" value="UniProtKB-UniRule"/>
</dbReference>
<dbReference type="PANTHER" id="PTHR13501">
    <property type="entry name" value="CHLOROPLAST 50S RIBOSOMAL PROTEIN L22-RELATED"/>
    <property type="match status" value="1"/>
</dbReference>
<dbReference type="GO" id="GO:0003735">
    <property type="term" value="F:structural constituent of ribosome"/>
    <property type="evidence" value="ECO:0007669"/>
    <property type="project" value="InterPro"/>
</dbReference>
<feature type="compositionally biased region" description="Basic residues" evidence="11">
    <location>
        <begin position="85"/>
        <end position="101"/>
    </location>
</feature>
<comment type="similarity">
    <text evidence="1 7 8">Belongs to the universal ribosomal protein uL22 family.</text>
</comment>
<dbReference type="PROSITE" id="PS00464">
    <property type="entry name" value="RIBOSOMAL_L22"/>
    <property type="match status" value="1"/>
</dbReference>
<organism evidence="12 13">
    <name type="scientific">Candidatus Tagabacteria bacterium CG_4_8_14_3_um_filter_41_8</name>
    <dbReference type="NCBI Taxonomy" id="1975018"/>
    <lineage>
        <taxon>Bacteria</taxon>
        <taxon>Candidatus Tagaibacteriota</taxon>
    </lineage>
</organism>
<name>A0A2M8G977_9BACT</name>
<evidence type="ECO:0000256" key="9">
    <source>
        <dbReference type="RuleBase" id="RU004006"/>
    </source>
</evidence>
<dbReference type="InterPro" id="IPR047867">
    <property type="entry name" value="Ribosomal_uL22_bac/org-type"/>
</dbReference>
<evidence type="ECO:0000313" key="12">
    <source>
        <dbReference type="EMBL" id="PJC69734.1"/>
    </source>
</evidence>
<comment type="function">
    <text evidence="7 10">This protein binds specifically to 23S rRNA; its binding is stimulated by other ribosomal proteins, e.g., L4, L17, and L20. It is important during the early stages of 50S assembly. It makes multiple contacts with different domains of the 23S rRNA in the assembled 50S subunit and ribosome.</text>
</comment>
<evidence type="ECO:0000256" key="3">
    <source>
        <dbReference type="ARBA" id="ARBA00022884"/>
    </source>
</evidence>
<dbReference type="InterPro" id="IPR018260">
    <property type="entry name" value="Ribosomal_uL22_CS"/>
</dbReference>